<dbReference type="PANTHER" id="PTHR34385:SF1">
    <property type="entry name" value="PEPTIDOGLYCAN L-ALANYL-D-GLUTAMATE ENDOPEPTIDASE CWLK"/>
    <property type="match status" value="1"/>
</dbReference>
<dbReference type="InterPro" id="IPR003709">
    <property type="entry name" value="VanY-like_core_dom"/>
</dbReference>
<dbReference type="CDD" id="cd14852">
    <property type="entry name" value="LD-carboxypeptidase"/>
    <property type="match status" value="1"/>
</dbReference>
<evidence type="ECO:0000313" key="4">
    <source>
        <dbReference type="Proteomes" id="UP000886749"/>
    </source>
</evidence>
<feature type="domain" description="D-alanyl-D-alanine carboxypeptidase-like core" evidence="2">
    <location>
        <begin position="84"/>
        <end position="220"/>
    </location>
</feature>
<dbReference type="Gene3D" id="3.30.1380.10">
    <property type="match status" value="1"/>
</dbReference>
<dbReference type="GO" id="GO:0006508">
    <property type="term" value="P:proteolysis"/>
    <property type="evidence" value="ECO:0007669"/>
    <property type="project" value="InterPro"/>
</dbReference>
<comment type="caution">
    <text evidence="3">The sequence shown here is derived from an EMBL/GenBank/DDBJ whole genome shotgun (WGS) entry which is preliminary data.</text>
</comment>
<evidence type="ECO:0000256" key="1">
    <source>
        <dbReference type="SAM" id="Phobius"/>
    </source>
</evidence>
<feature type="transmembrane region" description="Helical" evidence="1">
    <location>
        <begin position="12"/>
        <end position="31"/>
    </location>
</feature>
<dbReference type="InterPro" id="IPR052179">
    <property type="entry name" value="DD-CPase-like"/>
</dbReference>
<sequence length="262" mass="29473">MGRKLKRIRPAAAYVIAILAFVLICFVVGRIPTGDSISSSETSDSTQQDNSGLPWNLILVSNEIPLPENFQTPQLATLSDYRNEQVDARILQDLTTMLNDMEQAGLQPLVCSSYRDYNRQMQLFNQERDRFTKQGMDAEEAYAAAMANIALPGYSEHETGLAVDIVSVDHQTLDRDFADTPEGQWLAANSAQYGFVVRYPAEKQQVTGITYEPWHFRYVGRDAALAMQQQNLCLEEYLIQQGYLQEESAQPEEDSGLESSLE</sequence>
<dbReference type="EMBL" id="DVGY01000094">
    <property type="protein sequence ID" value="HIR41044.1"/>
    <property type="molecule type" value="Genomic_DNA"/>
</dbReference>
<dbReference type="InterPro" id="IPR058193">
    <property type="entry name" value="VanY/YodJ_core_dom"/>
</dbReference>
<keyword evidence="1" id="KW-0472">Membrane</keyword>
<evidence type="ECO:0000313" key="3">
    <source>
        <dbReference type="EMBL" id="HIR41044.1"/>
    </source>
</evidence>
<name>A0A9D1AJB4_9FIRM</name>
<accession>A0A9D1AJB4</accession>
<dbReference type="PANTHER" id="PTHR34385">
    <property type="entry name" value="D-ALANYL-D-ALANINE CARBOXYPEPTIDASE"/>
    <property type="match status" value="1"/>
</dbReference>
<dbReference type="SUPFAM" id="SSF55166">
    <property type="entry name" value="Hedgehog/DD-peptidase"/>
    <property type="match status" value="1"/>
</dbReference>
<gene>
    <name evidence="3" type="ORF">IAB36_04365</name>
</gene>
<protein>
    <submittedName>
        <fullName evidence="3">M15 family metallopeptidase</fullName>
    </submittedName>
</protein>
<proteinExistence type="predicted"/>
<dbReference type="Pfam" id="PF02557">
    <property type="entry name" value="VanY"/>
    <property type="match status" value="1"/>
</dbReference>
<dbReference type="Proteomes" id="UP000886749">
    <property type="component" value="Unassembled WGS sequence"/>
</dbReference>
<dbReference type="InterPro" id="IPR009045">
    <property type="entry name" value="Zn_M74/Hedgehog-like"/>
</dbReference>
<dbReference type="GO" id="GO:0008233">
    <property type="term" value="F:peptidase activity"/>
    <property type="evidence" value="ECO:0007669"/>
    <property type="project" value="InterPro"/>
</dbReference>
<reference evidence="3" key="2">
    <citation type="journal article" date="2021" name="PeerJ">
        <title>Extensive microbial diversity within the chicken gut microbiome revealed by metagenomics and culture.</title>
        <authorList>
            <person name="Gilroy R."/>
            <person name="Ravi A."/>
            <person name="Getino M."/>
            <person name="Pursley I."/>
            <person name="Horton D.L."/>
            <person name="Alikhan N.F."/>
            <person name="Baker D."/>
            <person name="Gharbi K."/>
            <person name="Hall N."/>
            <person name="Watson M."/>
            <person name="Adriaenssens E.M."/>
            <person name="Foster-Nyarko E."/>
            <person name="Jarju S."/>
            <person name="Secka A."/>
            <person name="Antonio M."/>
            <person name="Oren A."/>
            <person name="Chaudhuri R.R."/>
            <person name="La Ragione R."/>
            <person name="Hildebrand F."/>
            <person name="Pallen M.J."/>
        </authorList>
    </citation>
    <scope>NUCLEOTIDE SEQUENCE</scope>
    <source>
        <strain evidence="3">CHK184-25365</strain>
    </source>
</reference>
<keyword evidence="1" id="KW-0812">Transmembrane</keyword>
<keyword evidence="1" id="KW-1133">Transmembrane helix</keyword>
<evidence type="ECO:0000259" key="2">
    <source>
        <dbReference type="Pfam" id="PF02557"/>
    </source>
</evidence>
<reference evidence="3" key="1">
    <citation type="submission" date="2020-10" db="EMBL/GenBank/DDBJ databases">
        <authorList>
            <person name="Gilroy R."/>
        </authorList>
    </citation>
    <scope>NUCLEOTIDE SEQUENCE</scope>
    <source>
        <strain evidence="3">CHK184-25365</strain>
    </source>
</reference>
<dbReference type="AlphaFoldDB" id="A0A9D1AJB4"/>
<organism evidence="3 4">
    <name type="scientific">Candidatus Egerieicola pullicola</name>
    <dbReference type="NCBI Taxonomy" id="2840775"/>
    <lineage>
        <taxon>Bacteria</taxon>
        <taxon>Bacillati</taxon>
        <taxon>Bacillota</taxon>
        <taxon>Clostridia</taxon>
        <taxon>Eubacteriales</taxon>
        <taxon>Oscillospiraceae</taxon>
        <taxon>Oscillospiraceae incertae sedis</taxon>
        <taxon>Candidatus Egerieicola</taxon>
    </lineage>
</organism>